<evidence type="ECO:0000256" key="5">
    <source>
        <dbReference type="ARBA" id="ARBA00022605"/>
    </source>
</evidence>
<dbReference type="UniPathway" id="UPA00035">
    <property type="reaction ID" value="UER00042"/>
</dbReference>
<name>A0A1C4H527_9BIFI</name>
<accession>A0A1C4H527</accession>
<evidence type="ECO:0000256" key="4">
    <source>
        <dbReference type="ARBA" id="ARBA00022272"/>
    </source>
</evidence>
<dbReference type="CDD" id="cd00405">
    <property type="entry name" value="PRAI"/>
    <property type="match status" value="1"/>
</dbReference>
<dbReference type="InterPro" id="IPR044643">
    <property type="entry name" value="TrpF_fam"/>
</dbReference>
<proteinExistence type="inferred from homology"/>
<evidence type="ECO:0000256" key="6">
    <source>
        <dbReference type="ARBA" id="ARBA00022822"/>
    </source>
</evidence>
<dbReference type="AlphaFoldDB" id="A0A1C4H527"/>
<evidence type="ECO:0000259" key="10">
    <source>
        <dbReference type="Pfam" id="PF00697"/>
    </source>
</evidence>
<evidence type="ECO:0000256" key="9">
    <source>
        <dbReference type="HAMAP-Rule" id="MF_00135"/>
    </source>
</evidence>
<evidence type="ECO:0000256" key="3">
    <source>
        <dbReference type="ARBA" id="ARBA00012572"/>
    </source>
</evidence>
<gene>
    <name evidence="9" type="primary">trpF</name>
    <name evidence="11" type="ORF">GA0061077_1009</name>
</gene>
<dbReference type="EMBL" id="FMBL01000002">
    <property type="protein sequence ID" value="SCC80094.1"/>
    <property type="molecule type" value="Genomic_DNA"/>
</dbReference>
<dbReference type="PANTHER" id="PTHR42894:SF1">
    <property type="entry name" value="N-(5'-PHOSPHORIBOSYL)ANTHRANILATE ISOMERASE"/>
    <property type="match status" value="1"/>
</dbReference>
<evidence type="ECO:0000256" key="8">
    <source>
        <dbReference type="ARBA" id="ARBA00023235"/>
    </source>
</evidence>
<dbReference type="PANTHER" id="PTHR42894">
    <property type="entry name" value="N-(5'-PHOSPHORIBOSYL)ANTHRANILATE ISOMERASE"/>
    <property type="match status" value="1"/>
</dbReference>
<comment type="pathway">
    <text evidence="2 9">Amino-acid biosynthesis; L-tryptophan biosynthesis; L-tryptophan from chorismate: step 3/5.</text>
</comment>
<evidence type="ECO:0000313" key="11">
    <source>
        <dbReference type="EMBL" id="SCC80094.1"/>
    </source>
</evidence>
<dbReference type="Proteomes" id="UP000242610">
    <property type="component" value="Unassembled WGS sequence"/>
</dbReference>
<sequence length="241" mass="25136">MAGAAATRYAGVAGGMGLKDALGCKVKLCGLKREQDVDAAIAAMPDAVGFIIDVPGSRRSVSAERAAELVERLRSKADETGHEKPCAVGVFVNQPAQTVADVVRQAVLDVVQLHGEEDAQYIDRLHALVEVPIMQAFTVHSEGDVAHAVESSADMILLDAGSGDGQTFDWSLAQGVRRPFMLAGGLAADNVTRAIAATHPFGVDLSSGIETDGLKDPSKMSSVVAAVRETAGEVGGYRQPE</sequence>
<dbReference type="InterPro" id="IPR011060">
    <property type="entry name" value="RibuloseP-bd_barrel"/>
</dbReference>
<dbReference type="GO" id="GO:0000162">
    <property type="term" value="P:L-tryptophan biosynthetic process"/>
    <property type="evidence" value="ECO:0007669"/>
    <property type="project" value="UniProtKB-UniRule"/>
</dbReference>
<dbReference type="STRING" id="1505727.GA0061077_1009"/>
<evidence type="ECO:0000256" key="2">
    <source>
        <dbReference type="ARBA" id="ARBA00004664"/>
    </source>
</evidence>
<dbReference type="SUPFAM" id="SSF51366">
    <property type="entry name" value="Ribulose-phoshate binding barrel"/>
    <property type="match status" value="1"/>
</dbReference>
<comment type="similarity">
    <text evidence="9">Belongs to the TrpF family.</text>
</comment>
<dbReference type="InterPro" id="IPR013785">
    <property type="entry name" value="Aldolase_TIM"/>
</dbReference>
<dbReference type="Pfam" id="PF00697">
    <property type="entry name" value="PRAI"/>
    <property type="match status" value="1"/>
</dbReference>
<comment type="catalytic activity">
    <reaction evidence="1 9">
        <text>N-(5-phospho-beta-D-ribosyl)anthranilate = 1-(2-carboxyphenylamino)-1-deoxy-D-ribulose 5-phosphate</text>
        <dbReference type="Rhea" id="RHEA:21540"/>
        <dbReference type="ChEBI" id="CHEBI:18277"/>
        <dbReference type="ChEBI" id="CHEBI:58613"/>
        <dbReference type="EC" id="5.3.1.24"/>
    </reaction>
</comment>
<keyword evidence="8 9" id="KW-0413">Isomerase</keyword>
<dbReference type="HAMAP" id="MF_00135">
    <property type="entry name" value="PRAI"/>
    <property type="match status" value="1"/>
</dbReference>
<keyword evidence="6 9" id="KW-0822">Tryptophan biosynthesis</keyword>
<keyword evidence="12" id="KW-1185">Reference proteome</keyword>
<dbReference type="RefSeq" id="WP_200754445.1">
    <property type="nucleotide sequence ID" value="NZ_FMBL01000002.1"/>
</dbReference>
<evidence type="ECO:0000256" key="7">
    <source>
        <dbReference type="ARBA" id="ARBA00023141"/>
    </source>
</evidence>
<evidence type="ECO:0000313" key="12">
    <source>
        <dbReference type="Proteomes" id="UP000242610"/>
    </source>
</evidence>
<evidence type="ECO:0000256" key="1">
    <source>
        <dbReference type="ARBA" id="ARBA00001164"/>
    </source>
</evidence>
<organism evidence="11 12">
    <name type="scientific">Bifidobacterium commune</name>
    <dbReference type="NCBI Taxonomy" id="1505727"/>
    <lineage>
        <taxon>Bacteria</taxon>
        <taxon>Bacillati</taxon>
        <taxon>Actinomycetota</taxon>
        <taxon>Actinomycetes</taxon>
        <taxon>Bifidobacteriales</taxon>
        <taxon>Bifidobacteriaceae</taxon>
        <taxon>Bifidobacterium</taxon>
    </lineage>
</organism>
<protein>
    <recommendedName>
        <fullName evidence="4 9">N-(5'-phosphoribosyl)anthranilate isomerase</fullName>
        <shortName evidence="9">PRAI</shortName>
        <ecNumber evidence="3 9">5.3.1.24</ecNumber>
    </recommendedName>
</protein>
<keyword evidence="5 9" id="KW-0028">Amino-acid biosynthesis</keyword>
<dbReference type="Gene3D" id="3.20.20.70">
    <property type="entry name" value="Aldolase class I"/>
    <property type="match status" value="1"/>
</dbReference>
<dbReference type="EC" id="5.3.1.24" evidence="3 9"/>
<feature type="domain" description="N-(5'phosphoribosyl) anthranilate isomerase (PRAI)" evidence="10">
    <location>
        <begin position="27"/>
        <end position="225"/>
    </location>
</feature>
<reference evidence="12" key="1">
    <citation type="submission" date="2016-08" db="EMBL/GenBank/DDBJ databases">
        <authorList>
            <person name="Varghese N."/>
            <person name="Submissions Spin"/>
        </authorList>
    </citation>
    <scope>NUCLEOTIDE SEQUENCE [LARGE SCALE GENOMIC DNA]</scope>
    <source>
        <strain evidence="12">R-52791</strain>
    </source>
</reference>
<dbReference type="GO" id="GO:0004640">
    <property type="term" value="F:phosphoribosylanthranilate isomerase activity"/>
    <property type="evidence" value="ECO:0007669"/>
    <property type="project" value="UniProtKB-UniRule"/>
</dbReference>
<keyword evidence="7 9" id="KW-0057">Aromatic amino acid biosynthesis</keyword>
<dbReference type="InterPro" id="IPR001240">
    <property type="entry name" value="PRAI_dom"/>
</dbReference>